<dbReference type="OrthoDB" id="10053392at2759"/>
<name>A0A9Q0YRD0_HOLLE</name>
<dbReference type="PANTHER" id="PTHR31389:SF4">
    <property type="entry name" value="LD39211P"/>
    <property type="match status" value="1"/>
</dbReference>
<organism evidence="2 3">
    <name type="scientific">Holothuria leucospilota</name>
    <name type="common">Black long sea cucumber</name>
    <name type="synonym">Mertensiothuria leucospilota</name>
    <dbReference type="NCBI Taxonomy" id="206669"/>
    <lineage>
        <taxon>Eukaryota</taxon>
        <taxon>Metazoa</taxon>
        <taxon>Echinodermata</taxon>
        <taxon>Eleutherozoa</taxon>
        <taxon>Echinozoa</taxon>
        <taxon>Holothuroidea</taxon>
        <taxon>Aspidochirotacea</taxon>
        <taxon>Aspidochirotida</taxon>
        <taxon>Holothuriidae</taxon>
        <taxon>Holothuria</taxon>
    </lineage>
</organism>
<dbReference type="InterPro" id="IPR012444">
    <property type="entry name" value="DUF1647"/>
</dbReference>
<protein>
    <submittedName>
        <fullName evidence="2">Uncharacterized protein</fullName>
    </submittedName>
</protein>
<sequence length="358" mass="41358">MRCRRQNLFVLLGLLVILLITLFLLNDGSDPSPNIHTFKDRELLQHVTRDPKRKVVYNYPISNNYTLQKIKIDVSEGMYSDQVELDRHMPVVTGFKQNEAYLGLGMVASVQSHMPLKKIIVYTLGVHPKIVKQMRSMCNVEVRTFDFNKYPRLVSKPENRAWRVHILMEVLQEFGAFFYASPQVRFRAPVNLLLPFIKDHKGIIGKLTPDVTVSDTTHPDTFKSLNIDIKQFEKDFPKATAISEHVLVVMNNSQLYDTFWKPLRACAEEWKCIAPKGSTPDLVNVTQGDHTHHYDMSVVNIFMYKYLGTKWTDDPALAKMMKRVVDFAKSGGLHDYLWAHYCNPPKMEIDCTLYKSKC</sequence>
<evidence type="ECO:0000256" key="1">
    <source>
        <dbReference type="SAM" id="Phobius"/>
    </source>
</evidence>
<proteinExistence type="predicted"/>
<keyword evidence="1" id="KW-0472">Membrane</keyword>
<dbReference type="PANTHER" id="PTHR31389">
    <property type="entry name" value="LD39211P"/>
    <property type="match status" value="1"/>
</dbReference>
<reference evidence="2" key="1">
    <citation type="submission" date="2021-10" db="EMBL/GenBank/DDBJ databases">
        <title>Tropical sea cucumber genome reveals ecological adaptation and Cuvierian tubules defense mechanism.</title>
        <authorList>
            <person name="Chen T."/>
        </authorList>
    </citation>
    <scope>NUCLEOTIDE SEQUENCE</scope>
    <source>
        <strain evidence="2">Nanhai2018</strain>
        <tissue evidence="2">Muscle</tissue>
    </source>
</reference>
<keyword evidence="1" id="KW-1133">Transmembrane helix</keyword>
<dbReference type="AlphaFoldDB" id="A0A9Q0YRD0"/>
<accession>A0A9Q0YRD0</accession>
<dbReference type="Pfam" id="PF07801">
    <property type="entry name" value="DUF1647"/>
    <property type="match status" value="1"/>
</dbReference>
<evidence type="ECO:0000313" key="3">
    <source>
        <dbReference type="Proteomes" id="UP001152320"/>
    </source>
</evidence>
<feature type="transmembrane region" description="Helical" evidence="1">
    <location>
        <begin position="7"/>
        <end position="25"/>
    </location>
</feature>
<dbReference type="EMBL" id="JAIZAY010000016">
    <property type="protein sequence ID" value="KAJ8027202.1"/>
    <property type="molecule type" value="Genomic_DNA"/>
</dbReference>
<keyword evidence="3" id="KW-1185">Reference proteome</keyword>
<keyword evidence="1" id="KW-0812">Transmembrane</keyword>
<evidence type="ECO:0000313" key="2">
    <source>
        <dbReference type="EMBL" id="KAJ8027202.1"/>
    </source>
</evidence>
<dbReference type="Proteomes" id="UP001152320">
    <property type="component" value="Chromosome 16"/>
</dbReference>
<comment type="caution">
    <text evidence="2">The sequence shown here is derived from an EMBL/GenBank/DDBJ whole genome shotgun (WGS) entry which is preliminary data.</text>
</comment>
<gene>
    <name evidence="2" type="ORF">HOLleu_32277</name>
</gene>